<name>A0A6P1ZDC8_9BACT</name>
<dbReference type="EMBL" id="QMIF01000094">
    <property type="protein sequence ID" value="TVM28846.1"/>
    <property type="molecule type" value="Genomic_DNA"/>
</dbReference>
<gene>
    <name evidence="1" type="ORF">DQK91_22185</name>
</gene>
<evidence type="ECO:0008006" key="3">
    <source>
        <dbReference type="Google" id="ProtNLM"/>
    </source>
</evidence>
<reference evidence="1 2" key="1">
    <citation type="submission" date="2018-06" db="EMBL/GenBank/DDBJ databases">
        <title>Complete genome of Desulfovibrio marinus P48SEP.</title>
        <authorList>
            <person name="Crispim J.S."/>
            <person name="Vidigal P.M.P."/>
            <person name="Silva L.C.F."/>
            <person name="Araujo L.C."/>
            <person name="Laguardia C.N."/>
            <person name="Dias R.S."/>
            <person name="Sousa M.P."/>
            <person name="Paula S.O."/>
            <person name="Silva C."/>
        </authorList>
    </citation>
    <scope>NUCLEOTIDE SEQUENCE [LARGE SCALE GENOMIC DNA]</scope>
    <source>
        <strain evidence="1 2">P48SEP</strain>
    </source>
</reference>
<dbReference type="OrthoDB" id="5470636at2"/>
<protein>
    <recommendedName>
        <fullName evidence="3">Flagellar assembly protein FliH</fullName>
    </recommendedName>
</protein>
<accession>A0A6P1ZDC8</accession>
<comment type="caution">
    <text evidence="1">The sequence shown here is derived from an EMBL/GenBank/DDBJ whole genome shotgun (WGS) entry which is preliminary data.</text>
</comment>
<dbReference type="RefSeq" id="WP_144307547.1">
    <property type="nucleotide sequence ID" value="NZ_QMIF01000094.1"/>
</dbReference>
<feature type="non-terminal residue" evidence="1">
    <location>
        <position position="198"/>
    </location>
</feature>
<sequence>MSSSDAGSQTARTGKVIMGGVVRNLAGAPVGDTHHNHSSWDAAAEAEDMARVKARAADKGREVLLAAREEAHQISQQASDEGYDEGVRQAQEERVQAHQERAESRARCLAEVSDGFSAVWRDYREQPRPRVQRTVEKNLGSTLEASRREGIEALLHEAAARLEAAQGLVLRVHPDDAEILRSILESFGDRYHSLRNWR</sequence>
<evidence type="ECO:0000313" key="1">
    <source>
        <dbReference type="EMBL" id="TVM28846.1"/>
    </source>
</evidence>
<dbReference type="Proteomes" id="UP000434052">
    <property type="component" value="Unassembled WGS sequence"/>
</dbReference>
<proteinExistence type="predicted"/>
<evidence type="ECO:0000313" key="2">
    <source>
        <dbReference type="Proteomes" id="UP000434052"/>
    </source>
</evidence>
<organism evidence="1 2">
    <name type="scientific">Oceanidesulfovibrio marinus</name>
    <dbReference type="NCBI Taxonomy" id="370038"/>
    <lineage>
        <taxon>Bacteria</taxon>
        <taxon>Pseudomonadati</taxon>
        <taxon>Thermodesulfobacteriota</taxon>
        <taxon>Desulfovibrionia</taxon>
        <taxon>Desulfovibrionales</taxon>
        <taxon>Desulfovibrionaceae</taxon>
        <taxon>Oceanidesulfovibrio</taxon>
    </lineage>
</organism>
<dbReference type="AlphaFoldDB" id="A0A6P1ZDC8"/>